<gene>
    <name evidence="3" type="ORF">QWZ14_29505</name>
</gene>
<dbReference type="PANTHER" id="PTHR40252:SF2">
    <property type="entry name" value="BLR0328 PROTEIN"/>
    <property type="match status" value="1"/>
</dbReference>
<dbReference type="InterPro" id="IPR019494">
    <property type="entry name" value="FIST_C"/>
</dbReference>
<evidence type="ECO:0000259" key="2">
    <source>
        <dbReference type="SMART" id="SM01204"/>
    </source>
</evidence>
<protein>
    <submittedName>
        <fullName evidence="3">FIST N-terminal domain-containing protein</fullName>
    </submittedName>
</protein>
<evidence type="ECO:0000313" key="4">
    <source>
        <dbReference type="Proteomes" id="UP001529369"/>
    </source>
</evidence>
<sequence length="381" mass="38862">MRCEHRAWTAAAGWDPAPALPDAGLVLYFGGREALASGGRHRELQAAYPGATLLGCSTGGHMLGAEIDDEGVVATAIRFGATRLRLARAAVRSSEDSHEAGLALGRALAAEDLCGVLVLSDGLHVNGTRLLAGLAAALGTGVPLSGGLAGDGARFAATLVGAGDRPPEERLAAAVGFYGGALRIGHGRAGGWAPFGPKRRVTRSRGNLLLELDGQPALDLYERYLGEEAAGMPGTALLYPLLIWDAARPQHDVVRTVLGVDRAARTMTFAGDIPEGWIAQLMHGHCDDLVAAAADAAGQAAGGGAAPGGDRLAIMVSCIGRRLVLGQSATDEIAAAAAELPGATHFTGFYSYGEIAPHAGSGACELHNQSMTVTTLAETAA</sequence>
<dbReference type="SMART" id="SM01204">
    <property type="entry name" value="FIST_C"/>
    <property type="match status" value="1"/>
</dbReference>
<reference evidence="4" key="1">
    <citation type="journal article" date="2019" name="Int. J. Syst. Evol. Microbiol.">
        <title>The Global Catalogue of Microorganisms (GCM) 10K type strain sequencing project: providing services to taxonomists for standard genome sequencing and annotation.</title>
        <authorList>
            <consortium name="The Broad Institute Genomics Platform"/>
            <consortium name="The Broad Institute Genome Sequencing Center for Infectious Disease"/>
            <person name="Wu L."/>
            <person name="Ma J."/>
        </authorList>
    </citation>
    <scope>NUCLEOTIDE SEQUENCE [LARGE SCALE GENOMIC DNA]</scope>
    <source>
        <strain evidence="4">CECT 7131</strain>
    </source>
</reference>
<dbReference type="RefSeq" id="WP_290320642.1">
    <property type="nucleotide sequence ID" value="NZ_JAUFPN010000283.1"/>
</dbReference>
<dbReference type="PANTHER" id="PTHR40252">
    <property type="entry name" value="BLR0328 PROTEIN"/>
    <property type="match status" value="1"/>
</dbReference>
<keyword evidence="4" id="KW-1185">Reference proteome</keyword>
<accession>A0ABT8AFR7</accession>
<evidence type="ECO:0000313" key="3">
    <source>
        <dbReference type="EMBL" id="MDN3568533.1"/>
    </source>
</evidence>
<dbReference type="EMBL" id="JAUFPN010000283">
    <property type="protein sequence ID" value="MDN3568533.1"/>
    <property type="molecule type" value="Genomic_DNA"/>
</dbReference>
<feature type="domain" description="FIST" evidence="1">
    <location>
        <begin position="22"/>
        <end position="216"/>
    </location>
</feature>
<dbReference type="SMART" id="SM00897">
    <property type="entry name" value="FIST"/>
    <property type="match status" value="1"/>
</dbReference>
<dbReference type="Pfam" id="PF10442">
    <property type="entry name" value="FIST_C"/>
    <property type="match status" value="1"/>
</dbReference>
<dbReference type="InterPro" id="IPR013702">
    <property type="entry name" value="FIST_domain_N"/>
</dbReference>
<feature type="domain" description="FIST C-domain" evidence="2">
    <location>
        <begin position="217"/>
        <end position="358"/>
    </location>
</feature>
<comment type="caution">
    <text evidence="3">The sequence shown here is derived from an EMBL/GenBank/DDBJ whole genome shotgun (WGS) entry which is preliminary data.</text>
</comment>
<proteinExistence type="predicted"/>
<name>A0ABT8AFR7_9PROT</name>
<evidence type="ECO:0000259" key="1">
    <source>
        <dbReference type="SMART" id="SM00897"/>
    </source>
</evidence>
<organism evidence="3 4">
    <name type="scientific">Paeniroseomonas aquatica</name>
    <dbReference type="NCBI Taxonomy" id="373043"/>
    <lineage>
        <taxon>Bacteria</taxon>
        <taxon>Pseudomonadati</taxon>
        <taxon>Pseudomonadota</taxon>
        <taxon>Alphaproteobacteria</taxon>
        <taxon>Acetobacterales</taxon>
        <taxon>Acetobacteraceae</taxon>
        <taxon>Paeniroseomonas</taxon>
    </lineage>
</organism>
<dbReference type="Pfam" id="PF08495">
    <property type="entry name" value="FIST"/>
    <property type="match status" value="1"/>
</dbReference>
<dbReference type="Proteomes" id="UP001529369">
    <property type="component" value="Unassembled WGS sequence"/>
</dbReference>